<evidence type="ECO:0000313" key="9">
    <source>
        <dbReference type="Proteomes" id="UP001141806"/>
    </source>
</evidence>
<sequence>MEFAALGREGQHQYEEEEEEVVGYVAKNPMFSSCSSSSSSPSPSSNYSQYNKGLIPQPNMLWGAQEYDRQQQQQQQRRQRLWLLGALESEEKGGRSNDAEAAQGEQDPSFSQRLDLMDLSSHQTQSSNSDADAGDAGGGNGGTGPSGPIGSGRGGSSSSSRCCIFEREHMFDKVVTPSDVGKLNRLVIPKQHAEKYFPLDSTANEKGLLLSFEDRNGKPWRFRYSYWNSSQSYVMTKGWSRFVKEKMLDAGDIVSFERGVGDLGKDTLYIDWRRRPDAPDPSSSSSSLLPPLPPLGLPLRHALALGPPPPVPVPWSRWYLPTPNPTNPPKHMHLDHHLNYDPTTHDHHRHHHLLQPYHNPTNSNSNYNRSCYSYSGIGGGGADAVADTGSRSFGGYNHNYNYNYNVVNPTGLSPGSSFYLRSSSTPPQHDVRVGVGVVQEDRTPVPMVIESVPVVHGKAAAKRVRLFGVNLDCPTTEDDSDSEGDIFLSSTSTNSTIPSTTTMPYSLSPTLQLPLTSSLPSLQLMAYSTGAPLPTAPAQRPKNANKSLSFNFDI</sequence>
<proteinExistence type="predicted"/>
<reference evidence="8" key="1">
    <citation type="journal article" date="2023" name="Plant J.">
        <title>The genome of the king protea, Protea cynaroides.</title>
        <authorList>
            <person name="Chang J."/>
            <person name="Duong T.A."/>
            <person name="Schoeman C."/>
            <person name="Ma X."/>
            <person name="Roodt D."/>
            <person name="Barker N."/>
            <person name="Li Z."/>
            <person name="Van de Peer Y."/>
            <person name="Mizrachi E."/>
        </authorList>
    </citation>
    <scope>NUCLEOTIDE SEQUENCE</scope>
    <source>
        <tissue evidence="8">Young leaves</tissue>
    </source>
</reference>
<dbReference type="PROSITE" id="PS50863">
    <property type="entry name" value="B3"/>
    <property type="match status" value="1"/>
</dbReference>
<evidence type="ECO:0000256" key="6">
    <source>
        <dbReference type="SAM" id="MobiDB-lite"/>
    </source>
</evidence>
<feature type="compositionally biased region" description="Gly residues" evidence="6">
    <location>
        <begin position="135"/>
        <end position="155"/>
    </location>
</feature>
<dbReference type="SMART" id="SM01019">
    <property type="entry name" value="B3"/>
    <property type="match status" value="1"/>
</dbReference>
<dbReference type="SUPFAM" id="SSF101936">
    <property type="entry name" value="DNA-binding pseudobarrel domain"/>
    <property type="match status" value="1"/>
</dbReference>
<evidence type="ECO:0000259" key="7">
    <source>
        <dbReference type="PROSITE" id="PS50863"/>
    </source>
</evidence>
<dbReference type="EMBL" id="JAMYWD010000012">
    <property type="protein sequence ID" value="KAJ4953691.1"/>
    <property type="molecule type" value="Genomic_DNA"/>
</dbReference>
<accession>A0A9Q0GT82</accession>
<keyword evidence="2" id="KW-0805">Transcription regulation</keyword>
<dbReference type="AlphaFoldDB" id="A0A9Q0GT82"/>
<dbReference type="GO" id="GO:0003700">
    <property type="term" value="F:DNA-binding transcription factor activity"/>
    <property type="evidence" value="ECO:0007669"/>
    <property type="project" value="InterPro"/>
</dbReference>
<dbReference type="Proteomes" id="UP001141806">
    <property type="component" value="Unassembled WGS sequence"/>
</dbReference>
<evidence type="ECO:0000313" key="8">
    <source>
        <dbReference type="EMBL" id="KAJ4953691.1"/>
    </source>
</evidence>
<feature type="domain" description="TF-B3" evidence="7">
    <location>
        <begin position="171"/>
        <end position="276"/>
    </location>
</feature>
<dbReference type="OrthoDB" id="2020802at2759"/>
<evidence type="ECO:0000256" key="3">
    <source>
        <dbReference type="ARBA" id="ARBA00023125"/>
    </source>
</evidence>
<gene>
    <name evidence="8" type="ORF">NE237_030523</name>
</gene>
<feature type="compositionally biased region" description="Polar residues" evidence="6">
    <location>
        <begin position="542"/>
        <end position="554"/>
    </location>
</feature>
<organism evidence="8 9">
    <name type="scientific">Protea cynaroides</name>
    <dbReference type="NCBI Taxonomy" id="273540"/>
    <lineage>
        <taxon>Eukaryota</taxon>
        <taxon>Viridiplantae</taxon>
        <taxon>Streptophyta</taxon>
        <taxon>Embryophyta</taxon>
        <taxon>Tracheophyta</taxon>
        <taxon>Spermatophyta</taxon>
        <taxon>Magnoliopsida</taxon>
        <taxon>Proteales</taxon>
        <taxon>Proteaceae</taxon>
        <taxon>Protea</taxon>
    </lineage>
</organism>
<evidence type="ECO:0000256" key="1">
    <source>
        <dbReference type="ARBA" id="ARBA00004123"/>
    </source>
</evidence>
<keyword evidence="4" id="KW-0804">Transcription</keyword>
<dbReference type="GO" id="GO:0005634">
    <property type="term" value="C:nucleus"/>
    <property type="evidence" value="ECO:0007669"/>
    <property type="project" value="UniProtKB-SubCell"/>
</dbReference>
<feature type="region of interest" description="Disordered" evidence="6">
    <location>
        <begin position="119"/>
        <end position="160"/>
    </location>
</feature>
<evidence type="ECO:0000256" key="2">
    <source>
        <dbReference type="ARBA" id="ARBA00023015"/>
    </source>
</evidence>
<dbReference type="InterPro" id="IPR044800">
    <property type="entry name" value="LEC2-like"/>
</dbReference>
<dbReference type="PANTHER" id="PTHR31140:SF2">
    <property type="entry name" value="B3 DOMAIN-CONTAINING TRANSCRIPTION FACTOR NGA2"/>
    <property type="match status" value="1"/>
</dbReference>
<dbReference type="GO" id="GO:0003677">
    <property type="term" value="F:DNA binding"/>
    <property type="evidence" value="ECO:0007669"/>
    <property type="project" value="UniProtKB-KW"/>
</dbReference>
<keyword evidence="9" id="KW-1185">Reference proteome</keyword>
<dbReference type="Pfam" id="PF02362">
    <property type="entry name" value="B3"/>
    <property type="match status" value="1"/>
</dbReference>
<dbReference type="InterPro" id="IPR015300">
    <property type="entry name" value="DNA-bd_pseudobarrel_sf"/>
</dbReference>
<protein>
    <recommendedName>
        <fullName evidence="7">TF-B3 domain-containing protein</fullName>
    </recommendedName>
</protein>
<dbReference type="Gene3D" id="2.40.330.10">
    <property type="entry name" value="DNA-binding pseudobarrel domain"/>
    <property type="match status" value="1"/>
</dbReference>
<feature type="region of interest" description="Disordered" evidence="6">
    <location>
        <begin position="533"/>
        <end position="554"/>
    </location>
</feature>
<keyword evidence="5" id="KW-0539">Nucleus</keyword>
<dbReference type="PANTHER" id="PTHR31140">
    <property type="entry name" value="B3 DOMAIN-CONTAINING TRANSCRIPTION FACTOR ABI3"/>
    <property type="match status" value="1"/>
</dbReference>
<feature type="region of interest" description="Disordered" evidence="6">
    <location>
        <begin position="1"/>
        <end position="56"/>
    </location>
</feature>
<dbReference type="CDD" id="cd10017">
    <property type="entry name" value="B3_DNA"/>
    <property type="match status" value="1"/>
</dbReference>
<keyword evidence="3" id="KW-0238">DNA-binding</keyword>
<dbReference type="FunFam" id="2.40.330.10:FF:000002">
    <property type="entry name" value="B3 domain-containing protein"/>
    <property type="match status" value="1"/>
</dbReference>
<feature type="compositionally biased region" description="Low complexity" evidence="6">
    <location>
        <begin position="32"/>
        <end position="45"/>
    </location>
</feature>
<name>A0A9Q0GT82_9MAGN</name>
<comment type="subcellular location">
    <subcellularLocation>
        <location evidence="1">Nucleus</location>
    </subcellularLocation>
</comment>
<comment type="caution">
    <text evidence="8">The sequence shown here is derived from an EMBL/GenBank/DDBJ whole genome shotgun (WGS) entry which is preliminary data.</text>
</comment>
<evidence type="ECO:0000256" key="5">
    <source>
        <dbReference type="ARBA" id="ARBA00023242"/>
    </source>
</evidence>
<dbReference type="InterPro" id="IPR003340">
    <property type="entry name" value="B3_DNA-bd"/>
</dbReference>
<evidence type="ECO:0000256" key="4">
    <source>
        <dbReference type="ARBA" id="ARBA00023163"/>
    </source>
</evidence>